<dbReference type="PANTHER" id="PTHR47338">
    <property type="entry name" value="ZN(II)2CYS6 TRANSCRIPTION FACTOR (EUROFUNG)-RELATED"/>
    <property type="match status" value="1"/>
</dbReference>
<keyword evidence="4" id="KW-0804">Transcription</keyword>
<keyword evidence="9" id="KW-1185">Reference proteome</keyword>
<keyword evidence="3" id="KW-0805">Transcription regulation</keyword>
<dbReference type="SMART" id="SM00066">
    <property type="entry name" value="GAL4"/>
    <property type="match status" value="1"/>
</dbReference>
<feature type="compositionally biased region" description="Polar residues" evidence="6">
    <location>
        <begin position="1"/>
        <end position="17"/>
    </location>
</feature>
<keyword evidence="5" id="KW-0539">Nucleus</keyword>
<comment type="caution">
    <text evidence="8">The sequence shown here is derived from an EMBL/GenBank/DDBJ whole genome shotgun (WGS) entry which is preliminary data.</text>
</comment>
<dbReference type="InterPro" id="IPR001138">
    <property type="entry name" value="Zn2Cys6_DnaBD"/>
</dbReference>
<organism evidence="8 9">
    <name type="scientific">Marasmius tenuissimus</name>
    <dbReference type="NCBI Taxonomy" id="585030"/>
    <lineage>
        <taxon>Eukaryota</taxon>
        <taxon>Fungi</taxon>
        <taxon>Dikarya</taxon>
        <taxon>Basidiomycota</taxon>
        <taxon>Agaricomycotina</taxon>
        <taxon>Agaricomycetes</taxon>
        <taxon>Agaricomycetidae</taxon>
        <taxon>Agaricales</taxon>
        <taxon>Marasmiineae</taxon>
        <taxon>Marasmiaceae</taxon>
        <taxon>Marasmius</taxon>
    </lineage>
</organism>
<name>A0ABR3A2B1_9AGAR</name>
<feature type="region of interest" description="Disordered" evidence="6">
    <location>
        <begin position="92"/>
        <end position="111"/>
    </location>
</feature>
<evidence type="ECO:0000313" key="9">
    <source>
        <dbReference type="Proteomes" id="UP001437256"/>
    </source>
</evidence>
<dbReference type="InterPro" id="IPR007219">
    <property type="entry name" value="XnlR_reg_dom"/>
</dbReference>
<protein>
    <recommendedName>
        <fullName evidence="7">Zn(2)-C6 fungal-type domain-containing protein</fullName>
    </recommendedName>
</protein>
<dbReference type="EMBL" id="JBBXMP010000020">
    <property type="protein sequence ID" value="KAL0068100.1"/>
    <property type="molecule type" value="Genomic_DNA"/>
</dbReference>
<dbReference type="Proteomes" id="UP001437256">
    <property type="component" value="Unassembled WGS sequence"/>
</dbReference>
<feature type="region of interest" description="Disordered" evidence="6">
    <location>
        <begin position="1"/>
        <end position="25"/>
    </location>
</feature>
<dbReference type="CDD" id="cd00067">
    <property type="entry name" value="GAL4"/>
    <property type="match status" value="1"/>
</dbReference>
<dbReference type="InterPro" id="IPR050815">
    <property type="entry name" value="TF_fung"/>
</dbReference>
<proteinExistence type="predicted"/>
<dbReference type="InterPro" id="IPR036864">
    <property type="entry name" value="Zn2-C6_fun-type_DNA-bd_sf"/>
</dbReference>
<dbReference type="CDD" id="cd12148">
    <property type="entry name" value="fungal_TF_MHR"/>
    <property type="match status" value="1"/>
</dbReference>
<keyword evidence="2" id="KW-0479">Metal-binding</keyword>
<reference evidence="8 9" key="1">
    <citation type="submission" date="2024-05" db="EMBL/GenBank/DDBJ databases">
        <title>A draft genome resource for the thread blight pathogen Marasmius tenuissimus strain MS-2.</title>
        <authorList>
            <person name="Yulfo-Soto G.E."/>
            <person name="Baruah I.K."/>
            <person name="Amoako-Attah I."/>
            <person name="Bukari Y."/>
            <person name="Meinhardt L.W."/>
            <person name="Bailey B.A."/>
            <person name="Cohen S.P."/>
        </authorList>
    </citation>
    <scope>NUCLEOTIDE SEQUENCE [LARGE SCALE GENOMIC DNA]</scope>
    <source>
        <strain evidence="8 9">MS-2</strain>
    </source>
</reference>
<dbReference type="Pfam" id="PF00172">
    <property type="entry name" value="Zn_clus"/>
    <property type="match status" value="1"/>
</dbReference>
<feature type="region of interest" description="Disordered" evidence="6">
    <location>
        <begin position="469"/>
        <end position="496"/>
    </location>
</feature>
<dbReference type="SUPFAM" id="SSF57701">
    <property type="entry name" value="Zn2/Cys6 DNA-binding domain"/>
    <property type="match status" value="1"/>
</dbReference>
<dbReference type="Gene3D" id="4.10.240.10">
    <property type="entry name" value="Zn(2)-C6 fungal-type DNA-binding domain"/>
    <property type="match status" value="1"/>
</dbReference>
<dbReference type="PROSITE" id="PS50048">
    <property type="entry name" value="ZN2_CY6_FUNGAL_2"/>
    <property type="match status" value="1"/>
</dbReference>
<evidence type="ECO:0000256" key="1">
    <source>
        <dbReference type="ARBA" id="ARBA00004123"/>
    </source>
</evidence>
<evidence type="ECO:0000313" key="8">
    <source>
        <dbReference type="EMBL" id="KAL0068100.1"/>
    </source>
</evidence>
<evidence type="ECO:0000256" key="5">
    <source>
        <dbReference type="ARBA" id="ARBA00023242"/>
    </source>
</evidence>
<evidence type="ECO:0000256" key="3">
    <source>
        <dbReference type="ARBA" id="ARBA00023015"/>
    </source>
</evidence>
<dbReference type="PROSITE" id="PS00463">
    <property type="entry name" value="ZN2_CY6_FUNGAL_1"/>
    <property type="match status" value="1"/>
</dbReference>
<evidence type="ECO:0000256" key="2">
    <source>
        <dbReference type="ARBA" id="ARBA00022723"/>
    </source>
</evidence>
<dbReference type="Pfam" id="PF04082">
    <property type="entry name" value="Fungal_trans"/>
    <property type="match status" value="1"/>
</dbReference>
<feature type="compositionally biased region" description="Low complexity" evidence="6">
    <location>
        <begin position="483"/>
        <end position="496"/>
    </location>
</feature>
<dbReference type="PANTHER" id="PTHR47338:SF29">
    <property type="entry name" value="ZN(2)-C6 FUNGAL-TYPE DOMAIN-CONTAINING PROTEIN"/>
    <property type="match status" value="1"/>
</dbReference>
<accession>A0ABR3A2B1</accession>
<gene>
    <name evidence="8" type="ORF">AAF712_004760</name>
</gene>
<evidence type="ECO:0000259" key="7">
    <source>
        <dbReference type="PROSITE" id="PS50048"/>
    </source>
</evidence>
<evidence type="ECO:0000256" key="4">
    <source>
        <dbReference type="ARBA" id="ARBA00023163"/>
    </source>
</evidence>
<sequence length="667" mass="73448">MTGQISNQSTTSATEKTAPQKFIFKQPSQHLRRGKACLCCRLHKIKCDGAKPVCGPCLRAPKETECSYTDHPTRTKILEQSVARLQARVRELEASGGGNSSNSSSEGEQVEAVNISPSFSPHIPEVEPSFTRSDSAFDIHSFNAYGDIFNTGFDTMSLEVPPEPSPSVIEALLDNFLPHAIHFGFFLHPYRFRTSALLLLPFGDSNRPAPALLTAAYLWGIHLSQDQLFKSYEPIFLQRALNHISISSSSADYDNAYAPTRIIHTIQAQVLLSTYFFRTNRFLEADIHINSAISLCLSSGLHKLRSQTYTPTVLGVFGGREAYLGPPRDFIEEGERIGAFWTVFSVQRCLTVALGTSSASFGMLEDPDTQIDTPWPLGIEEYEKGNYSPESNGFRTIDMFVRGESADTYLNMPAYFKGVVLLQKAFCLCRRFRAGLASNELDAFTAKCNALERSISRFQATLPPLDDDSLGLGHDNSPGDGSQGSRPTSSSPSMTESQRQTLALTYALTTCAYLKIQTIFFHCGSLHARTRALAVAHSITQIIQNNLRPGNTYLIPILGTIVLVACQTFADELERMKNGSKGQGEVLGLGLQGLMQLNLGALSAEQERDKMGLEETVRAALEAGFNAMRLLAAKCPLAEYQFKKFQDVYKYTGTSRANQDCCHPGQV</sequence>
<feature type="domain" description="Zn(2)-C6 fungal-type" evidence="7">
    <location>
        <begin position="36"/>
        <end position="68"/>
    </location>
</feature>
<comment type="subcellular location">
    <subcellularLocation>
        <location evidence="1">Nucleus</location>
    </subcellularLocation>
</comment>
<evidence type="ECO:0000256" key="6">
    <source>
        <dbReference type="SAM" id="MobiDB-lite"/>
    </source>
</evidence>